<protein>
    <submittedName>
        <fullName evidence="2">Uncharacterized protein</fullName>
    </submittedName>
</protein>
<dbReference type="Proteomes" id="UP001153069">
    <property type="component" value="Unassembled WGS sequence"/>
</dbReference>
<sequence>MTKSNGSVNSSLWSCTSAPPKAVGATTCSTSAMTMTTLDECAAFLSETFPLAQWEWKKESEFYFGRVVDVLFRFPCLLREQFAYRVTTRSMDVYLLPLQLLLLSRTQISLPIVREIHALFPGSMAKMGRYYAEELDYSYYPLYLACATRNDTIIQFIASHLTEQDYDPRCLPMFRRLFQESNTQDKLSLKATQILLTKYPDLVTVEFSGGKILDLAFHTDYPLNVLQCILDKTPHQHRAIHIRAPSALSTDQVHNLKHHLLPCLHTLKWETNSSNTLLLLQDSLQENTSIQHLELVFRSNGNSSRPDPSFLTVLPFLLQADRLQSLRLETNMAPSASVKVAESLFASRGGAANHTLQRLHFLPPISELSTLKSLLETLEHGNTLLGLQEVSVDQSLRKYAAHKKLEYYLLLNQYGRATVRRDDADANTLMQLLDTVQNDTTCSTTLKKNRYKLLYGLLRESPTLWCAQL</sequence>
<comment type="caution">
    <text evidence="2">The sequence shown here is derived from an EMBL/GenBank/DDBJ whole genome shotgun (WGS) entry which is preliminary data.</text>
</comment>
<accession>A0A9N8DA35</accession>
<keyword evidence="3" id="KW-1185">Reference proteome</keyword>
<name>A0A9N8DA35_9STRA</name>
<proteinExistence type="predicted"/>
<reference evidence="2" key="1">
    <citation type="submission" date="2020-06" db="EMBL/GenBank/DDBJ databases">
        <authorList>
            <consortium name="Plant Systems Biology data submission"/>
        </authorList>
    </citation>
    <scope>NUCLEOTIDE SEQUENCE</scope>
    <source>
        <strain evidence="2">D6</strain>
    </source>
</reference>
<dbReference type="AlphaFoldDB" id="A0A9N8DA35"/>
<dbReference type="EMBL" id="CAICTM010000059">
    <property type="protein sequence ID" value="CAB9499397.1"/>
    <property type="molecule type" value="Genomic_DNA"/>
</dbReference>
<organism evidence="2 3">
    <name type="scientific">Seminavis robusta</name>
    <dbReference type="NCBI Taxonomy" id="568900"/>
    <lineage>
        <taxon>Eukaryota</taxon>
        <taxon>Sar</taxon>
        <taxon>Stramenopiles</taxon>
        <taxon>Ochrophyta</taxon>
        <taxon>Bacillariophyta</taxon>
        <taxon>Bacillariophyceae</taxon>
        <taxon>Bacillariophycidae</taxon>
        <taxon>Naviculales</taxon>
        <taxon>Naviculaceae</taxon>
        <taxon>Seminavis</taxon>
    </lineage>
</organism>
<evidence type="ECO:0000256" key="1">
    <source>
        <dbReference type="SAM" id="MobiDB-lite"/>
    </source>
</evidence>
<feature type="region of interest" description="Disordered" evidence="1">
    <location>
        <begin position="1"/>
        <end position="21"/>
    </location>
</feature>
<gene>
    <name evidence="2" type="ORF">SEMRO_60_G034500.1</name>
</gene>
<feature type="compositionally biased region" description="Polar residues" evidence="1">
    <location>
        <begin position="1"/>
        <end position="17"/>
    </location>
</feature>
<evidence type="ECO:0000313" key="3">
    <source>
        <dbReference type="Proteomes" id="UP001153069"/>
    </source>
</evidence>
<evidence type="ECO:0000313" key="2">
    <source>
        <dbReference type="EMBL" id="CAB9499397.1"/>
    </source>
</evidence>